<sequence length="189" mass="22758">MDKNDLSGSMSPESIGPKDRKLIDQFLELRQSYQAITQQIEHDLQTPLDHYQQKRLFYLDVGDLTHFRLNFFDTVGYFLRESLATTYHLEIWDRQTHQKRCYSLDELQRISRWEVEQGTAIETITYGRLGYRIRRTFDIYNRRLYVSKTEFFNANEQIPLIDGLMLLQQELNDHTLWIRGKLLRIKDFT</sequence>
<proteinExistence type="predicted"/>
<evidence type="ECO:0000313" key="1">
    <source>
        <dbReference type="EMBL" id="MBS1011749.1"/>
    </source>
</evidence>
<evidence type="ECO:0000313" key="3">
    <source>
        <dbReference type="Proteomes" id="UP000307074"/>
    </source>
</evidence>
<reference evidence="2 3" key="1">
    <citation type="submission" date="2018-07" db="EMBL/GenBank/DDBJ databases">
        <authorList>
            <person name="Feyereisen M."/>
        </authorList>
    </citation>
    <scope>NUCLEOTIDE SEQUENCE [LARGE SCALE GENOMIC DNA]</scope>
    <source>
        <strain evidence="2 3">UCCLBBS449</strain>
    </source>
</reference>
<evidence type="ECO:0000313" key="4">
    <source>
        <dbReference type="Proteomes" id="UP000676478"/>
    </source>
</evidence>
<reference evidence="1" key="2">
    <citation type="submission" date="2020-12" db="EMBL/GenBank/DDBJ databases">
        <authorList>
            <person name="Mcmullen J.G."/>
        </authorList>
    </citation>
    <scope>NUCLEOTIDE SEQUENCE</scope>
    <source>
        <strain evidence="1">Dm-2019-70</strain>
    </source>
</reference>
<dbReference type="Proteomes" id="UP000676478">
    <property type="component" value="Unassembled WGS sequence"/>
</dbReference>
<reference evidence="1" key="3">
    <citation type="submission" date="2022-09" db="EMBL/GenBank/DDBJ databases">
        <title>Genome-inferred correspondence between phylogeny and metabolic traits in the wild Drosophila gut microbiome.</title>
        <authorList>
            <person name="Bueno E."/>
            <person name="Blow F."/>
            <person name="Douglas A.E."/>
        </authorList>
    </citation>
    <scope>NUCLEOTIDE SEQUENCE</scope>
    <source>
        <strain evidence="1">Dm-2019-70</strain>
    </source>
</reference>
<dbReference type="AlphaFoldDB" id="A0A1X0XMT4"/>
<gene>
    <name evidence="1" type="ORF">JK167_13125</name>
    <name evidence="2" type="ORF">UCCLBBS449_1576</name>
</gene>
<organism evidence="1 4">
    <name type="scientific">Levilactobacillus brevis</name>
    <name type="common">Lactobacillus brevis</name>
    <dbReference type="NCBI Taxonomy" id="1580"/>
    <lineage>
        <taxon>Bacteria</taxon>
        <taxon>Bacillati</taxon>
        <taxon>Bacillota</taxon>
        <taxon>Bacilli</taxon>
        <taxon>Lactobacillales</taxon>
        <taxon>Lactobacillaceae</taxon>
        <taxon>Levilactobacillus</taxon>
    </lineage>
</organism>
<dbReference type="EMBL" id="JAERKF010000024">
    <property type="protein sequence ID" value="MBS1011749.1"/>
    <property type="molecule type" value="Genomic_DNA"/>
</dbReference>
<protein>
    <submittedName>
        <fullName evidence="1">Uncharacterized protein</fullName>
    </submittedName>
</protein>
<dbReference type="RefSeq" id="WP_024526646.1">
    <property type="nucleotide sequence ID" value="NZ_CAKMAP010000006.1"/>
</dbReference>
<accession>A0A1X0XMT4</accession>
<name>A0A1X0XMT4_LEVBR</name>
<dbReference type="EMBL" id="CP031198">
    <property type="protein sequence ID" value="QCZ53513.1"/>
    <property type="molecule type" value="Genomic_DNA"/>
</dbReference>
<dbReference type="Proteomes" id="UP000307074">
    <property type="component" value="Chromosome"/>
</dbReference>
<evidence type="ECO:0000313" key="2">
    <source>
        <dbReference type="EMBL" id="QCZ53513.1"/>
    </source>
</evidence>